<sequence>MVAGGISDAYQPTKDFVNHIKSARPCWEATQHEARKVDQYAEHARQIYEQQGVPAHTYKAIHSNGFAQGVAFQVRNEEPNRPEFGGKVMFSQGKSNRRRLDIHRAHELAYKDHEHNQRMWDAQLQDQKTRSSQPISPPPSYQQQSMSNPYLPATLHRHIHTRRWVEGLKREHNTGMDTHLFKARIG</sequence>
<evidence type="ECO:0000256" key="1">
    <source>
        <dbReference type="SAM" id="MobiDB-lite"/>
    </source>
</evidence>
<dbReference type="EMBL" id="KQ947426">
    <property type="protein sequence ID" value="KUJ11408.1"/>
    <property type="molecule type" value="Genomic_DNA"/>
</dbReference>
<evidence type="ECO:0000313" key="3">
    <source>
        <dbReference type="Proteomes" id="UP000070700"/>
    </source>
</evidence>
<dbReference type="RefSeq" id="XP_018065763.1">
    <property type="nucleotide sequence ID" value="XM_018215755.1"/>
</dbReference>
<dbReference type="KEGG" id="psco:LY89DRAFT_688680"/>
<dbReference type="GeneID" id="28825481"/>
<evidence type="ECO:0000313" key="2">
    <source>
        <dbReference type="EMBL" id="KUJ11408.1"/>
    </source>
</evidence>
<protein>
    <submittedName>
        <fullName evidence="2">Uncharacterized protein</fullName>
    </submittedName>
</protein>
<gene>
    <name evidence="2" type="ORF">LY89DRAFT_688680</name>
</gene>
<dbReference type="InParanoid" id="A0A194WTW7"/>
<accession>A0A194WTW7</accession>
<reference evidence="2 3" key="1">
    <citation type="submission" date="2015-10" db="EMBL/GenBank/DDBJ databases">
        <title>Full genome of DAOMC 229536 Phialocephala scopiformis, a fungal endophyte of spruce producing the potent anti-insectan compound rugulosin.</title>
        <authorList>
            <consortium name="DOE Joint Genome Institute"/>
            <person name="Walker A.K."/>
            <person name="Frasz S.L."/>
            <person name="Seifert K.A."/>
            <person name="Miller J.D."/>
            <person name="Mondo S.J."/>
            <person name="Labutti K."/>
            <person name="Lipzen A."/>
            <person name="Dockter R."/>
            <person name="Kennedy M."/>
            <person name="Grigoriev I.V."/>
            <person name="Spatafora J.W."/>
        </authorList>
    </citation>
    <scope>NUCLEOTIDE SEQUENCE [LARGE SCALE GENOMIC DNA]</scope>
    <source>
        <strain evidence="2 3">CBS 120377</strain>
    </source>
</reference>
<organism evidence="2 3">
    <name type="scientific">Mollisia scopiformis</name>
    <name type="common">Conifer needle endophyte fungus</name>
    <name type="synonym">Phialocephala scopiformis</name>
    <dbReference type="NCBI Taxonomy" id="149040"/>
    <lineage>
        <taxon>Eukaryota</taxon>
        <taxon>Fungi</taxon>
        <taxon>Dikarya</taxon>
        <taxon>Ascomycota</taxon>
        <taxon>Pezizomycotina</taxon>
        <taxon>Leotiomycetes</taxon>
        <taxon>Helotiales</taxon>
        <taxon>Mollisiaceae</taxon>
        <taxon>Mollisia</taxon>
    </lineage>
</organism>
<feature type="region of interest" description="Disordered" evidence="1">
    <location>
        <begin position="124"/>
        <end position="147"/>
    </location>
</feature>
<dbReference type="AlphaFoldDB" id="A0A194WTW7"/>
<name>A0A194WTW7_MOLSC</name>
<dbReference type="Proteomes" id="UP000070700">
    <property type="component" value="Unassembled WGS sequence"/>
</dbReference>
<proteinExistence type="predicted"/>
<keyword evidence="3" id="KW-1185">Reference proteome</keyword>